<dbReference type="HOGENOM" id="CLU_071698_0_0_1"/>
<dbReference type="Proteomes" id="UP000030746">
    <property type="component" value="Unassembled WGS sequence"/>
</dbReference>
<reference evidence="3 4" key="1">
    <citation type="journal article" date="2013" name="Nature">
        <title>Insights into bilaterian evolution from three spiralian genomes.</title>
        <authorList>
            <person name="Simakov O."/>
            <person name="Marletaz F."/>
            <person name="Cho S.J."/>
            <person name="Edsinger-Gonzales E."/>
            <person name="Havlak P."/>
            <person name="Hellsten U."/>
            <person name="Kuo D.H."/>
            <person name="Larsson T."/>
            <person name="Lv J."/>
            <person name="Arendt D."/>
            <person name="Savage R."/>
            <person name="Osoegawa K."/>
            <person name="de Jong P."/>
            <person name="Grimwood J."/>
            <person name="Chapman J.A."/>
            <person name="Shapiro H."/>
            <person name="Aerts A."/>
            <person name="Otillar R.P."/>
            <person name="Terry A.Y."/>
            <person name="Boore J.L."/>
            <person name="Grigoriev I.V."/>
            <person name="Lindberg D.R."/>
            <person name="Seaver E.C."/>
            <person name="Weisblat D.A."/>
            <person name="Putnam N.H."/>
            <person name="Rokhsar D.S."/>
        </authorList>
    </citation>
    <scope>NUCLEOTIDE SEQUENCE [LARGE SCALE GENOMIC DNA]</scope>
</reference>
<dbReference type="CTD" id="20241236"/>
<proteinExistence type="predicted"/>
<sequence>MTVPNQTVIPNVSTALECCKKTISVNSTSFFYNRHSKDCVVSQMSPFHTTNNLIEAAGFQYFYKDAPKCGLPPVVVNATLLSVSKDGDDVYKAYYNCTEEYRFITSHSTCIGTSWSDGVECKALDSCKAIKACNSGYTTDGEYWMYPSGLNHQRARIYCKVMSSVNPTEYLTLKGDNYAEFPPGGYSQSNGCNAHTGVQGDQGKTIFNKIRIYVQNMTVEGKDYSFTSQEFGIPIPYGEARACSTHNTDICPHRGKAKLDITLTGLSFSSSIGWMNGGWQGIFEVVSQTDHEVYVTGDGACGGGTPNGPIKLQTDMLYSPPLTSATEPTCILDEL</sequence>
<feature type="domain" description="GON" evidence="2">
    <location>
        <begin position="123"/>
        <end position="317"/>
    </location>
</feature>
<dbReference type="KEGG" id="lgi:LOTGIDRAFT_169824"/>
<dbReference type="OMA" id="YARHENG"/>
<dbReference type="GO" id="GO:0004222">
    <property type="term" value="F:metalloendopeptidase activity"/>
    <property type="evidence" value="ECO:0007669"/>
    <property type="project" value="InterPro"/>
</dbReference>
<keyword evidence="4" id="KW-1185">Reference proteome</keyword>
<evidence type="ECO:0000313" key="3">
    <source>
        <dbReference type="EMBL" id="ESO82994.1"/>
    </source>
</evidence>
<evidence type="ECO:0000256" key="1">
    <source>
        <dbReference type="ARBA" id="ARBA00022723"/>
    </source>
</evidence>
<dbReference type="OrthoDB" id="6113960at2759"/>
<protein>
    <recommendedName>
        <fullName evidence="2">GON domain-containing protein</fullName>
    </recommendedName>
</protein>
<name>V4B3P1_LOTGI</name>
<dbReference type="GO" id="GO:0008270">
    <property type="term" value="F:zinc ion binding"/>
    <property type="evidence" value="ECO:0007669"/>
    <property type="project" value="InterPro"/>
</dbReference>
<dbReference type="AlphaFoldDB" id="V4B3P1"/>
<dbReference type="RefSeq" id="XP_009066362.1">
    <property type="nucleotide sequence ID" value="XM_009068114.1"/>
</dbReference>
<evidence type="ECO:0000313" key="4">
    <source>
        <dbReference type="Proteomes" id="UP000030746"/>
    </source>
</evidence>
<gene>
    <name evidence="3" type="ORF">LOTGIDRAFT_169824</name>
</gene>
<organism evidence="3 4">
    <name type="scientific">Lottia gigantea</name>
    <name type="common">Giant owl limpet</name>
    <dbReference type="NCBI Taxonomy" id="225164"/>
    <lineage>
        <taxon>Eukaryota</taxon>
        <taxon>Metazoa</taxon>
        <taxon>Spiralia</taxon>
        <taxon>Lophotrochozoa</taxon>
        <taxon>Mollusca</taxon>
        <taxon>Gastropoda</taxon>
        <taxon>Patellogastropoda</taxon>
        <taxon>Lottioidea</taxon>
        <taxon>Lottiidae</taxon>
        <taxon>Lottia</taxon>
    </lineage>
</organism>
<keyword evidence="1" id="KW-0479">Metal-binding</keyword>
<dbReference type="GeneID" id="20241236"/>
<accession>V4B3P1</accession>
<dbReference type="PROSITE" id="PS51046">
    <property type="entry name" value="GON"/>
    <property type="match status" value="1"/>
</dbReference>
<evidence type="ECO:0000259" key="2">
    <source>
        <dbReference type="PROSITE" id="PS51046"/>
    </source>
</evidence>
<dbReference type="InterPro" id="IPR012314">
    <property type="entry name" value="Pept_M12B_GON-ADAMTSs"/>
</dbReference>
<dbReference type="Pfam" id="PF08685">
    <property type="entry name" value="GON"/>
    <property type="match status" value="1"/>
</dbReference>
<dbReference type="EMBL" id="KB203827">
    <property type="protein sequence ID" value="ESO82994.1"/>
    <property type="molecule type" value="Genomic_DNA"/>
</dbReference>